<evidence type="ECO:0000313" key="1">
    <source>
        <dbReference type="EMBL" id="KOF73360.1"/>
    </source>
</evidence>
<name>A0A0L8G9X1_OCTBM</name>
<dbReference type="EMBL" id="KQ423190">
    <property type="protein sequence ID" value="KOF73360.1"/>
    <property type="molecule type" value="Genomic_DNA"/>
</dbReference>
<feature type="non-terminal residue" evidence="1">
    <location>
        <position position="1"/>
    </location>
</feature>
<proteinExistence type="predicted"/>
<accession>A0A0L8G9X1</accession>
<evidence type="ECO:0008006" key="2">
    <source>
        <dbReference type="Google" id="ProtNLM"/>
    </source>
</evidence>
<reference evidence="1" key="1">
    <citation type="submission" date="2015-07" db="EMBL/GenBank/DDBJ databases">
        <title>MeaNS - Measles Nucleotide Surveillance Program.</title>
        <authorList>
            <person name="Tran T."/>
            <person name="Druce J."/>
        </authorList>
    </citation>
    <scope>NUCLEOTIDE SEQUENCE</scope>
    <source>
        <strain evidence="1">UCB-OBI-ISO-001</strain>
        <tissue evidence="1">Gonad</tissue>
    </source>
</reference>
<gene>
    <name evidence="1" type="ORF">OCBIM_22037990mg</name>
</gene>
<organism evidence="1">
    <name type="scientific">Octopus bimaculoides</name>
    <name type="common">California two-spotted octopus</name>
    <dbReference type="NCBI Taxonomy" id="37653"/>
    <lineage>
        <taxon>Eukaryota</taxon>
        <taxon>Metazoa</taxon>
        <taxon>Spiralia</taxon>
        <taxon>Lophotrochozoa</taxon>
        <taxon>Mollusca</taxon>
        <taxon>Cephalopoda</taxon>
        <taxon>Coleoidea</taxon>
        <taxon>Octopodiformes</taxon>
        <taxon>Octopoda</taxon>
        <taxon>Incirrata</taxon>
        <taxon>Octopodidae</taxon>
        <taxon>Octopus</taxon>
    </lineage>
</organism>
<protein>
    <recommendedName>
        <fullName evidence="2">Reverse transcriptase domain-containing protein</fullName>
    </recommendedName>
</protein>
<dbReference type="AlphaFoldDB" id="A0A0L8G9X1"/>
<sequence>LKQNARKTGLRISREKSKTMKINCQTTMIIKINQQNIETIGRFTYLGVSSVTLRLTSNMELAKLWSYSRKIYTIWSSNTVSIHTKI</sequence>